<dbReference type="Proteomes" id="UP000281474">
    <property type="component" value="Unassembled WGS sequence"/>
</dbReference>
<accession>A0A3L8PS04</accession>
<proteinExistence type="predicted"/>
<name>A0A3L8PS04_9GAMM</name>
<reference evidence="1 2" key="1">
    <citation type="submission" date="2018-09" db="EMBL/GenBank/DDBJ databases">
        <title>Phylogeny of the Shewanellaceae, and recommendation for two new genera, Pseudoshewanella and Parashewanella.</title>
        <authorList>
            <person name="Wang G."/>
        </authorList>
    </citation>
    <scope>NUCLEOTIDE SEQUENCE [LARGE SCALE GENOMIC DNA]</scope>
    <source>
        <strain evidence="1 2">C51</strain>
    </source>
</reference>
<evidence type="ECO:0000313" key="1">
    <source>
        <dbReference type="EMBL" id="RLV58156.1"/>
    </source>
</evidence>
<protein>
    <submittedName>
        <fullName evidence="1">IS21 family transposase</fullName>
    </submittedName>
</protein>
<sequence>MSRKRIEMKKVRELLRLKFDCQLSNRNIAGCLNIGAATVSEILSRFKLSQLGWPLP</sequence>
<dbReference type="EMBL" id="QZEI01000092">
    <property type="protein sequence ID" value="RLV58156.1"/>
    <property type="molecule type" value="Genomic_DNA"/>
</dbReference>
<organism evidence="1 2">
    <name type="scientific">Parashewanella curva</name>
    <dbReference type="NCBI Taxonomy" id="2338552"/>
    <lineage>
        <taxon>Bacteria</taxon>
        <taxon>Pseudomonadati</taxon>
        <taxon>Pseudomonadota</taxon>
        <taxon>Gammaproteobacteria</taxon>
        <taxon>Alteromonadales</taxon>
        <taxon>Shewanellaceae</taxon>
        <taxon>Parashewanella</taxon>
    </lineage>
</organism>
<gene>
    <name evidence="1" type="ORF">D5018_18735</name>
</gene>
<dbReference type="AlphaFoldDB" id="A0A3L8PS04"/>
<keyword evidence="2" id="KW-1185">Reference proteome</keyword>
<comment type="caution">
    <text evidence="1">The sequence shown here is derived from an EMBL/GenBank/DDBJ whole genome shotgun (WGS) entry which is preliminary data.</text>
</comment>
<feature type="non-terminal residue" evidence="1">
    <location>
        <position position="56"/>
    </location>
</feature>
<evidence type="ECO:0000313" key="2">
    <source>
        <dbReference type="Proteomes" id="UP000281474"/>
    </source>
</evidence>